<dbReference type="Proteomes" id="UP001501842">
    <property type="component" value="Unassembled WGS sequence"/>
</dbReference>
<dbReference type="Gene3D" id="3.40.50.720">
    <property type="entry name" value="NAD(P)-binding Rossmann-like Domain"/>
    <property type="match status" value="1"/>
</dbReference>
<evidence type="ECO:0000256" key="2">
    <source>
        <dbReference type="ARBA" id="ARBA00023002"/>
    </source>
</evidence>
<feature type="domain" description="NADPH-dependent reductive aminase-like C-terminal" evidence="4">
    <location>
        <begin position="156"/>
        <end position="282"/>
    </location>
</feature>
<gene>
    <name evidence="5" type="ORF">GCM10010439_07490</name>
</gene>
<accession>A0ABP6GB94</accession>
<dbReference type="InterPro" id="IPR051265">
    <property type="entry name" value="HIBADH-related_NP60_sf"/>
</dbReference>
<sequence>MSEVAVIGAGVMGSAVVRACRAAGLSVTVWNRTPKPVPDGAEFTADLAEAVRSSPLVVLCLLNYDVTREVLEPVRAELGGRLVVQTASGVPSHVPPLAAWVEAAGGEYLEAAILNYPQAVGTQNCFAVYGGAEQRYLRIAPLVAALGGAARYLGADPAYVKAYHTVSASYYYSIVNGLLECAAIATACGVPLEDFAESIPMYDEGLRDTIDVGVELMRRGEYDFEQAPLTTHIDILRNLSVLADEAGVGRSFFSTLRDRVQHALDEGYSREHVAVLYEQFRKHVEEPV</sequence>
<dbReference type="EMBL" id="BAAATZ010000003">
    <property type="protein sequence ID" value="GAA2720172.1"/>
    <property type="molecule type" value="Genomic_DNA"/>
</dbReference>
<reference evidence="6" key="1">
    <citation type="journal article" date="2019" name="Int. J. Syst. Evol. Microbiol.">
        <title>The Global Catalogue of Microorganisms (GCM) 10K type strain sequencing project: providing services to taxonomists for standard genome sequencing and annotation.</title>
        <authorList>
            <consortium name="The Broad Institute Genomics Platform"/>
            <consortium name="The Broad Institute Genome Sequencing Center for Infectious Disease"/>
            <person name="Wu L."/>
            <person name="Ma J."/>
        </authorList>
    </citation>
    <scope>NUCLEOTIDE SEQUENCE [LARGE SCALE GENOMIC DNA]</scope>
    <source>
        <strain evidence="6">JCM 8201</strain>
    </source>
</reference>
<dbReference type="Gene3D" id="1.10.1040.10">
    <property type="entry name" value="N-(1-d-carboxylethyl)-l-norvaline Dehydrogenase, domain 2"/>
    <property type="match status" value="1"/>
</dbReference>
<dbReference type="InterPro" id="IPR048666">
    <property type="entry name" value="RedAm-like_C"/>
</dbReference>
<dbReference type="Pfam" id="PF03446">
    <property type="entry name" value="NAD_binding_2"/>
    <property type="match status" value="1"/>
</dbReference>
<dbReference type="PANTHER" id="PTHR43580:SF2">
    <property type="entry name" value="CYTOKINE-LIKE NUCLEAR FACTOR N-PAC"/>
    <property type="match status" value="1"/>
</dbReference>
<evidence type="ECO:0000259" key="4">
    <source>
        <dbReference type="Pfam" id="PF21761"/>
    </source>
</evidence>
<dbReference type="RefSeq" id="WP_344448698.1">
    <property type="nucleotide sequence ID" value="NZ_BAAATZ010000003.1"/>
</dbReference>
<name>A0ABP6GB94_9ACTN</name>
<comment type="similarity">
    <text evidence="1">Belongs to the HIBADH-related family.</text>
</comment>
<evidence type="ECO:0000313" key="5">
    <source>
        <dbReference type="EMBL" id="GAA2720172.1"/>
    </source>
</evidence>
<dbReference type="SUPFAM" id="SSF51735">
    <property type="entry name" value="NAD(P)-binding Rossmann-fold domains"/>
    <property type="match status" value="1"/>
</dbReference>
<keyword evidence="2" id="KW-0560">Oxidoreductase</keyword>
<comment type="caution">
    <text evidence="5">The sequence shown here is derived from an EMBL/GenBank/DDBJ whole genome shotgun (WGS) entry which is preliminary data.</text>
</comment>
<evidence type="ECO:0000256" key="1">
    <source>
        <dbReference type="ARBA" id="ARBA00009080"/>
    </source>
</evidence>
<keyword evidence="6" id="KW-1185">Reference proteome</keyword>
<dbReference type="Pfam" id="PF21761">
    <property type="entry name" value="RedAm-like_C"/>
    <property type="match status" value="1"/>
</dbReference>
<dbReference type="PANTHER" id="PTHR43580">
    <property type="entry name" value="OXIDOREDUCTASE GLYR1-RELATED"/>
    <property type="match status" value="1"/>
</dbReference>
<evidence type="ECO:0000259" key="3">
    <source>
        <dbReference type="Pfam" id="PF03446"/>
    </source>
</evidence>
<proteinExistence type="inferred from homology"/>
<feature type="domain" description="6-phosphogluconate dehydrogenase NADP-binding" evidence="3">
    <location>
        <begin position="4"/>
        <end position="153"/>
    </location>
</feature>
<dbReference type="InterPro" id="IPR015815">
    <property type="entry name" value="HIBADH-related"/>
</dbReference>
<evidence type="ECO:0000313" key="6">
    <source>
        <dbReference type="Proteomes" id="UP001501842"/>
    </source>
</evidence>
<organism evidence="5 6">
    <name type="scientific">Actinocorallia aurantiaca</name>
    <dbReference type="NCBI Taxonomy" id="46204"/>
    <lineage>
        <taxon>Bacteria</taxon>
        <taxon>Bacillati</taxon>
        <taxon>Actinomycetota</taxon>
        <taxon>Actinomycetes</taxon>
        <taxon>Streptosporangiales</taxon>
        <taxon>Thermomonosporaceae</taxon>
        <taxon>Actinocorallia</taxon>
    </lineage>
</organism>
<dbReference type="InterPro" id="IPR013328">
    <property type="entry name" value="6PGD_dom2"/>
</dbReference>
<dbReference type="InterPro" id="IPR006115">
    <property type="entry name" value="6PGDH_NADP-bd"/>
</dbReference>
<dbReference type="InterPro" id="IPR036291">
    <property type="entry name" value="NAD(P)-bd_dom_sf"/>
</dbReference>
<dbReference type="PIRSF" id="PIRSF000103">
    <property type="entry name" value="HIBADH"/>
    <property type="match status" value="1"/>
</dbReference>
<protein>
    <submittedName>
        <fullName evidence="5">NAD(P)-dependent oxidoreductase</fullName>
    </submittedName>
</protein>